<name>A0A345UK67_9BACT</name>
<dbReference type="InterPro" id="IPR022496">
    <property type="entry name" value="T6A_TsaB"/>
</dbReference>
<evidence type="ECO:0000259" key="1">
    <source>
        <dbReference type="Pfam" id="PF00814"/>
    </source>
</evidence>
<evidence type="ECO:0000313" key="3">
    <source>
        <dbReference type="Proteomes" id="UP000254808"/>
    </source>
</evidence>
<dbReference type="Pfam" id="PF00814">
    <property type="entry name" value="TsaD"/>
    <property type="match status" value="1"/>
</dbReference>
<organism evidence="2 3">
    <name type="scientific">Cyclonatronum proteinivorum</name>
    <dbReference type="NCBI Taxonomy" id="1457365"/>
    <lineage>
        <taxon>Bacteria</taxon>
        <taxon>Pseudomonadati</taxon>
        <taxon>Balneolota</taxon>
        <taxon>Balneolia</taxon>
        <taxon>Balneolales</taxon>
        <taxon>Cyclonatronaceae</taxon>
        <taxon>Cyclonatronum</taxon>
    </lineage>
</organism>
<protein>
    <submittedName>
        <fullName evidence="2">tRNA threonylcarbamoyladenosine biosynthesis protein TsaB</fullName>
    </submittedName>
</protein>
<accession>A0A345UK67</accession>
<dbReference type="NCBIfam" id="TIGR03725">
    <property type="entry name" value="T6A_YeaZ"/>
    <property type="match status" value="1"/>
</dbReference>
<dbReference type="EMBL" id="CP027806">
    <property type="protein sequence ID" value="AXJ00869.1"/>
    <property type="molecule type" value="Genomic_DNA"/>
</dbReference>
<dbReference type="OrthoDB" id="9784166at2"/>
<reference evidence="2 3" key="1">
    <citation type="submission" date="2018-03" db="EMBL/GenBank/DDBJ databases">
        <title>Phenotypic and genomic properties of Cyclonatronum proteinivorum gen. nov., sp. nov., a haloalkaliphilic bacteroidete from soda lakes possessing Na+-translocating rhodopsin.</title>
        <authorList>
            <person name="Toshchakov S.V."/>
            <person name="Korzhenkov A."/>
            <person name="Samarov N.I."/>
            <person name="Kublanov I.V."/>
            <person name="Muntyan M.S."/>
            <person name="Sorokin D.Y."/>
        </authorList>
    </citation>
    <scope>NUCLEOTIDE SEQUENCE [LARGE SCALE GENOMIC DNA]</scope>
    <source>
        <strain evidence="2 3">Omega</strain>
    </source>
</reference>
<proteinExistence type="predicted"/>
<dbReference type="RefSeq" id="WP_114984122.1">
    <property type="nucleotide sequence ID" value="NZ_CP027806.1"/>
</dbReference>
<dbReference type="AlphaFoldDB" id="A0A345UK67"/>
<feature type="domain" description="Gcp-like" evidence="1">
    <location>
        <begin position="35"/>
        <end position="159"/>
    </location>
</feature>
<dbReference type="InterPro" id="IPR043129">
    <property type="entry name" value="ATPase_NBD"/>
</dbReference>
<dbReference type="Proteomes" id="UP000254808">
    <property type="component" value="Chromosome"/>
</dbReference>
<evidence type="ECO:0000313" key="2">
    <source>
        <dbReference type="EMBL" id="AXJ00869.1"/>
    </source>
</evidence>
<dbReference type="GO" id="GO:0002949">
    <property type="term" value="P:tRNA threonylcarbamoyladenosine modification"/>
    <property type="evidence" value="ECO:0007669"/>
    <property type="project" value="InterPro"/>
</dbReference>
<keyword evidence="3" id="KW-1185">Reference proteome</keyword>
<dbReference type="InterPro" id="IPR000905">
    <property type="entry name" value="Gcp-like_dom"/>
</dbReference>
<sequence length="228" mass="24114">MTTILAFETSTPVCSVALQTGGHSYAETQTGTGIHSEAVFVSAEKLLHRAGLSFKEVGAVVISGGPGSYTGLRISSAAVKGMLFNMAARFYAADTLASIAVGIVNRNKDGAARPQRIHAVLNARRTHLYHQIFCSKNEIGLVPQSTAAVRSLDQIAGLIAGQDVIAGTGTARLNLPESLKSTVEIVSDEAAVHAGHLIEMLVSPAYKSWVREADPEKFEPLYALPDAE</sequence>
<dbReference type="SUPFAM" id="SSF53067">
    <property type="entry name" value="Actin-like ATPase domain"/>
    <property type="match status" value="1"/>
</dbReference>
<dbReference type="Gene3D" id="3.30.420.40">
    <property type="match status" value="2"/>
</dbReference>
<dbReference type="KEGG" id="cprv:CYPRO_1618"/>
<gene>
    <name evidence="2" type="ORF">CYPRO_1618</name>
</gene>